<protein>
    <recommendedName>
        <fullName evidence="1">OTU domain-containing protein</fullName>
    </recommendedName>
</protein>
<dbReference type="PANTHER" id="PTHR12419">
    <property type="entry name" value="OTU DOMAIN CONTAINING PROTEIN"/>
    <property type="match status" value="1"/>
</dbReference>
<dbReference type="InterPro" id="IPR003323">
    <property type="entry name" value="OTU_dom"/>
</dbReference>
<dbReference type="Gene3D" id="3.90.70.80">
    <property type="match status" value="1"/>
</dbReference>
<evidence type="ECO:0000259" key="1">
    <source>
        <dbReference type="PROSITE" id="PS50802"/>
    </source>
</evidence>
<proteinExistence type="predicted"/>
<organism evidence="2">
    <name type="scientific">viral metagenome</name>
    <dbReference type="NCBI Taxonomy" id="1070528"/>
    <lineage>
        <taxon>unclassified sequences</taxon>
        <taxon>metagenomes</taxon>
        <taxon>organismal metagenomes</taxon>
    </lineage>
</organism>
<dbReference type="SUPFAM" id="SSF54001">
    <property type="entry name" value="Cysteine proteinases"/>
    <property type="match status" value="1"/>
</dbReference>
<sequence length="117" mass="13477">MSCLFNSMSHFFPENSYDIRQKICNYLQNDGVIIEGLDTSLILSFERNNYIQCMRNTSTWGGAIEIQAACNIWNTKIVVHNIRDRNGSKIEFVPVSNNSDKCINITWSGGHYEPMRH</sequence>
<dbReference type="InterPro" id="IPR050704">
    <property type="entry name" value="Peptidase_C85-like"/>
</dbReference>
<dbReference type="CDD" id="cd22744">
    <property type="entry name" value="OTU"/>
    <property type="match status" value="1"/>
</dbReference>
<evidence type="ECO:0000313" key="2">
    <source>
        <dbReference type="EMBL" id="QHS98611.1"/>
    </source>
</evidence>
<dbReference type="EMBL" id="MN739319">
    <property type="protein sequence ID" value="QHS98611.1"/>
    <property type="molecule type" value="Genomic_DNA"/>
</dbReference>
<feature type="domain" description="OTU" evidence="1">
    <location>
        <begin position="1"/>
        <end position="117"/>
    </location>
</feature>
<dbReference type="Pfam" id="PF02338">
    <property type="entry name" value="OTU"/>
    <property type="match status" value="1"/>
</dbReference>
<name>A0A6C0C3C9_9ZZZZ</name>
<dbReference type="GO" id="GO:0004843">
    <property type="term" value="F:cysteine-type deubiquitinase activity"/>
    <property type="evidence" value="ECO:0007669"/>
    <property type="project" value="TreeGrafter"/>
</dbReference>
<accession>A0A6C0C3C9</accession>
<reference evidence="2" key="1">
    <citation type="journal article" date="2020" name="Nature">
        <title>Giant virus diversity and host interactions through global metagenomics.</title>
        <authorList>
            <person name="Schulz F."/>
            <person name="Roux S."/>
            <person name="Paez-Espino D."/>
            <person name="Jungbluth S."/>
            <person name="Walsh D.A."/>
            <person name="Denef V.J."/>
            <person name="McMahon K.D."/>
            <person name="Konstantinidis K.T."/>
            <person name="Eloe-Fadrosh E.A."/>
            <person name="Kyrpides N.C."/>
            <person name="Woyke T."/>
        </authorList>
    </citation>
    <scope>NUCLEOTIDE SEQUENCE</scope>
    <source>
        <strain evidence="2">GVMAG-M-3300020185-18</strain>
    </source>
</reference>
<dbReference type="AlphaFoldDB" id="A0A6C0C3C9"/>
<dbReference type="GO" id="GO:0016579">
    <property type="term" value="P:protein deubiquitination"/>
    <property type="evidence" value="ECO:0007669"/>
    <property type="project" value="TreeGrafter"/>
</dbReference>
<dbReference type="InterPro" id="IPR038765">
    <property type="entry name" value="Papain-like_cys_pep_sf"/>
</dbReference>
<dbReference type="PANTHER" id="PTHR12419:SF7">
    <property type="entry name" value="OTU DOMAIN-CONTAINING PROTEIN 3"/>
    <property type="match status" value="1"/>
</dbReference>
<dbReference type="PROSITE" id="PS50802">
    <property type="entry name" value="OTU"/>
    <property type="match status" value="1"/>
</dbReference>